<sequence>MAINVLFVEDEDDLRSVVVEALAGQGFAVTAASNGVEAIAKLRSETRYEVVVTDVCMPEGVSGLEVAAEVVNTQPQARVLVVSGFQKAQLPPIPPGVRYLPKPYRFTQLIRAIREE</sequence>
<evidence type="ECO:0000256" key="1">
    <source>
        <dbReference type="ARBA" id="ARBA00022553"/>
    </source>
</evidence>
<dbReference type="Proteomes" id="UP001305421">
    <property type="component" value="Chromosome"/>
</dbReference>
<dbReference type="EMBL" id="CP115543">
    <property type="protein sequence ID" value="WNH49589.1"/>
    <property type="molecule type" value="Genomic_DNA"/>
</dbReference>
<evidence type="ECO:0000313" key="5">
    <source>
        <dbReference type="Proteomes" id="UP001305421"/>
    </source>
</evidence>
<evidence type="ECO:0000313" key="4">
    <source>
        <dbReference type="EMBL" id="WNH49589.1"/>
    </source>
</evidence>
<evidence type="ECO:0000259" key="3">
    <source>
        <dbReference type="PROSITE" id="PS50110"/>
    </source>
</evidence>
<dbReference type="InterPro" id="IPR011006">
    <property type="entry name" value="CheY-like_superfamily"/>
</dbReference>
<dbReference type="Gene3D" id="3.40.50.2300">
    <property type="match status" value="1"/>
</dbReference>
<reference evidence="4 5" key="1">
    <citation type="submission" date="2022-12" db="EMBL/GenBank/DDBJ databases">
        <title>Two new species, Stenotrophomonas aracearum and Stenotrophomonas oahuensis, isolated from Anthurium (Araceae family) in Hawaii.</title>
        <authorList>
            <person name="Chunag S.C."/>
            <person name="Dobhal S."/>
            <person name="Alvarez A."/>
            <person name="Arif M."/>
        </authorList>
    </citation>
    <scope>NUCLEOTIDE SEQUENCE [LARGE SCALE GENOMIC DNA]</scope>
    <source>
        <strain evidence="4 5">A5588</strain>
    </source>
</reference>
<accession>A0ABY9YGX8</accession>
<dbReference type="RefSeq" id="WP_311183937.1">
    <property type="nucleotide sequence ID" value="NZ_CP115543.1"/>
</dbReference>
<keyword evidence="5" id="KW-1185">Reference proteome</keyword>
<dbReference type="SUPFAM" id="SSF52172">
    <property type="entry name" value="CheY-like"/>
    <property type="match status" value="1"/>
</dbReference>
<organism evidence="4 5">
    <name type="scientific">Stenotrophomonas aracearum</name>
    <dbReference type="NCBI Taxonomy" id="3003272"/>
    <lineage>
        <taxon>Bacteria</taxon>
        <taxon>Pseudomonadati</taxon>
        <taxon>Pseudomonadota</taxon>
        <taxon>Gammaproteobacteria</taxon>
        <taxon>Lysobacterales</taxon>
        <taxon>Lysobacteraceae</taxon>
        <taxon>Stenotrophomonas</taxon>
    </lineage>
</organism>
<dbReference type="InterPro" id="IPR050595">
    <property type="entry name" value="Bact_response_regulator"/>
</dbReference>
<dbReference type="PROSITE" id="PS50110">
    <property type="entry name" value="RESPONSE_REGULATORY"/>
    <property type="match status" value="1"/>
</dbReference>
<dbReference type="PANTHER" id="PTHR44591:SF21">
    <property type="entry name" value="TWO-COMPONENT RESPONSE REGULATOR"/>
    <property type="match status" value="1"/>
</dbReference>
<gene>
    <name evidence="4" type="ORF">PDM28_04535</name>
</gene>
<dbReference type="Pfam" id="PF00072">
    <property type="entry name" value="Response_reg"/>
    <property type="match status" value="1"/>
</dbReference>
<protein>
    <submittedName>
        <fullName evidence="4">Response regulator</fullName>
    </submittedName>
</protein>
<feature type="modified residue" description="4-aspartylphosphate" evidence="2">
    <location>
        <position position="54"/>
    </location>
</feature>
<name>A0ABY9YGX8_9GAMM</name>
<proteinExistence type="predicted"/>
<keyword evidence="1 2" id="KW-0597">Phosphoprotein</keyword>
<dbReference type="SMART" id="SM00448">
    <property type="entry name" value="REC"/>
    <property type="match status" value="1"/>
</dbReference>
<evidence type="ECO:0000256" key="2">
    <source>
        <dbReference type="PROSITE-ProRule" id="PRU00169"/>
    </source>
</evidence>
<feature type="domain" description="Response regulatory" evidence="3">
    <location>
        <begin position="4"/>
        <end position="116"/>
    </location>
</feature>
<dbReference type="PANTHER" id="PTHR44591">
    <property type="entry name" value="STRESS RESPONSE REGULATOR PROTEIN 1"/>
    <property type="match status" value="1"/>
</dbReference>
<dbReference type="InterPro" id="IPR001789">
    <property type="entry name" value="Sig_transdc_resp-reg_receiver"/>
</dbReference>